<evidence type="ECO:0000313" key="4">
    <source>
        <dbReference type="Proteomes" id="UP000245995"/>
    </source>
</evidence>
<dbReference type="EMBL" id="LT556085">
    <property type="protein sequence ID" value="SAZ18236.1"/>
    <property type="molecule type" value="Genomic_DNA"/>
</dbReference>
<reference evidence="2 4" key="1">
    <citation type="submission" date="2016-04" db="EMBL/GenBank/DDBJ databases">
        <authorList>
            <person name="Regsiter A."/>
            <person name="William W."/>
        </authorList>
    </citation>
    <scope>NUCLEOTIDE SEQUENCE [LARGE SCALE GENOMIC DNA]</scope>
    <source>
        <strain evidence="2 4">92</strain>
    </source>
</reference>
<feature type="signal peptide" evidence="1">
    <location>
        <begin position="1"/>
        <end position="22"/>
    </location>
</feature>
<dbReference type="InterPro" id="IPR008966">
    <property type="entry name" value="Adhesion_dom_sf"/>
</dbReference>
<dbReference type="Proteomes" id="UP000245995">
    <property type="component" value="Chromosome CITRO92"/>
</dbReference>
<dbReference type="RefSeq" id="WP_109739713.1">
    <property type="nucleotide sequence ID" value="NZ_CABVLR010000017.1"/>
</dbReference>
<proteinExistence type="predicted"/>
<name>A0A6N2TDX5_CITAM</name>
<protein>
    <submittedName>
        <fullName evidence="2">Fimbrial family protein</fullName>
    </submittedName>
</protein>
<evidence type="ECO:0000256" key="1">
    <source>
        <dbReference type="SAM" id="SignalP"/>
    </source>
</evidence>
<evidence type="ECO:0000313" key="2">
    <source>
        <dbReference type="EMBL" id="SAZ18236.1"/>
    </source>
</evidence>
<reference evidence="3" key="2">
    <citation type="submission" date="2019-11" db="EMBL/GenBank/DDBJ databases">
        <authorList>
            <person name="Feng L."/>
        </authorList>
    </citation>
    <scope>NUCLEOTIDE SEQUENCE</scope>
    <source>
        <strain evidence="3">CAmalonaticusLFYP1</strain>
    </source>
</reference>
<dbReference type="EMBL" id="CACRTI010000003">
    <property type="protein sequence ID" value="VYT01886.1"/>
    <property type="molecule type" value="Genomic_DNA"/>
</dbReference>
<keyword evidence="1" id="KW-0732">Signal</keyword>
<evidence type="ECO:0000313" key="3">
    <source>
        <dbReference type="EMBL" id="VYT01886.1"/>
    </source>
</evidence>
<accession>A0A6N2TDX5</accession>
<dbReference type="SUPFAM" id="SSF49401">
    <property type="entry name" value="Bacterial adhesins"/>
    <property type="match status" value="1"/>
</dbReference>
<gene>
    <name evidence="3" type="ORF">CALFYP1_02458</name>
    <name evidence="2" type="ORF">CITRO92_1209</name>
</gene>
<sequence>MYKYIFALLIAFLSLSSLPVQAKDCSGGTITFDRDPSSDMYHWAYGYTSEKNGPVIAMQISITNGMSCDADYIDFLTPQSKMAMKITSGGTCKNSNTITTSYPGIEWQLEGMHCDSGSWLTSDMIKPGERVDWPSGTVLGKAKLIVNDEYWMKNTQTGQHNVTVPVLSIGRTVLNSPSVEVNNALGGSTISFYINDIGTCSMSLIPENIDFGKLTPSDVNRGLYKELLVSYSCKNKALINGLYVRLDPENVVDAANGMFSANDTNGRKLNFQITRLYGSEQIIPLNTNYQLYSQTQKNIDDSARFRINVKPSTPFPAGKVSTYLNVSLIYR</sequence>
<organism evidence="3">
    <name type="scientific">Citrobacter amalonaticus</name>
    <dbReference type="NCBI Taxonomy" id="35703"/>
    <lineage>
        <taxon>Bacteria</taxon>
        <taxon>Pseudomonadati</taxon>
        <taxon>Pseudomonadota</taxon>
        <taxon>Gammaproteobacteria</taxon>
        <taxon>Enterobacterales</taxon>
        <taxon>Enterobacteriaceae</taxon>
        <taxon>Citrobacter</taxon>
    </lineage>
</organism>
<dbReference type="AlphaFoldDB" id="A0A6N2TDX5"/>
<feature type="chain" id="PRO_5043227086" evidence="1">
    <location>
        <begin position="23"/>
        <end position="331"/>
    </location>
</feature>